<dbReference type="KEGG" id="ipo:Ilyop_2307"/>
<dbReference type="Proteomes" id="UP000006875">
    <property type="component" value="Plasmid pILYOP01"/>
</dbReference>
<keyword evidence="1" id="KW-0614">Plasmid</keyword>
<dbReference type="AlphaFoldDB" id="E3HD12"/>
<dbReference type="EMBL" id="CP002282">
    <property type="protein sequence ID" value="ADO84068.1"/>
    <property type="molecule type" value="Genomic_DNA"/>
</dbReference>
<sequence>MKIIILTLTMLLFTACSVLMVPVKAVTTAVDVAL</sequence>
<evidence type="ECO:0000313" key="2">
    <source>
        <dbReference type="Proteomes" id="UP000006875"/>
    </source>
</evidence>
<dbReference type="PROSITE" id="PS51257">
    <property type="entry name" value="PROKAR_LIPOPROTEIN"/>
    <property type="match status" value="1"/>
</dbReference>
<proteinExistence type="predicted"/>
<keyword evidence="2" id="KW-1185">Reference proteome</keyword>
<reference evidence="1 2" key="1">
    <citation type="journal article" date="2010" name="Stand. Genomic Sci.">
        <title>Complete genome sequence of Ilyobacter polytropus type strain (CuHbu1).</title>
        <authorList>
            <person name="Sikorski J."/>
            <person name="Chertkov O."/>
            <person name="Lapidus A."/>
            <person name="Nolan M."/>
            <person name="Lucas S."/>
            <person name="Del Rio T.G."/>
            <person name="Tice H."/>
            <person name="Cheng J.F."/>
            <person name="Tapia R."/>
            <person name="Han C."/>
            <person name="Goodwin L."/>
            <person name="Pitluck S."/>
            <person name="Liolios K."/>
            <person name="Ivanova N."/>
            <person name="Mavromatis K."/>
            <person name="Mikhailova N."/>
            <person name="Pati A."/>
            <person name="Chen A."/>
            <person name="Palaniappan K."/>
            <person name="Land M."/>
            <person name="Hauser L."/>
            <person name="Chang Y.J."/>
            <person name="Jeffries C.D."/>
            <person name="Brambilla E."/>
            <person name="Yasawong M."/>
            <person name="Rohde M."/>
            <person name="Pukall R."/>
            <person name="Spring S."/>
            <person name="Goker M."/>
            <person name="Woyke T."/>
            <person name="Bristow J."/>
            <person name="Eisen J.A."/>
            <person name="Markowitz V."/>
            <person name="Hugenholtz P."/>
            <person name="Kyrpides N.C."/>
            <person name="Klenk H.P."/>
        </authorList>
    </citation>
    <scope>NUCLEOTIDE SEQUENCE [LARGE SCALE GENOMIC DNA]</scope>
    <source>
        <strain evidence="2">ATCC 51220 / DSM 2926 / LMG 16218 / CuHBu1</strain>
        <plasmid evidence="2">pILYOP01</plasmid>
    </source>
</reference>
<protein>
    <recommendedName>
        <fullName evidence="3">Lipoprotein</fullName>
    </recommendedName>
</protein>
<dbReference type="HOGENOM" id="CLU_3374183_0_0_0"/>
<organism evidence="1 2">
    <name type="scientific">Ilyobacter polytropus (strain ATCC 51220 / DSM 2926 / LMG 16218 / CuHBu1)</name>
    <dbReference type="NCBI Taxonomy" id="572544"/>
    <lineage>
        <taxon>Bacteria</taxon>
        <taxon>Fusobacteriati</taxon>
        <taxon>Fusobacteriota</taxon>
        <taxon>Fusobacteriia</taxon>
        <taxon>Fusobacteriales</taxon>
        <taxon>Fusobacteriaceae</taxon>
        <taxon>Ilyobacter</taxon>
    </lineage>
</organism>
<evidence type="ECO:0008006" key="3">
    <source>
        <dbReference type="Google" id="ProtNLM"/>
    </source>
</evidence>
<gene>
    <name evidence="1" type="ordered locus">Ilyop_2307</name>
</gene>
<geneLocation type="plasmid" evidence="1 2">
    <name>pILYOP01</name>
</geneLocation>
<name>E3HD12_ILYPC</name>
<evidence type="ECO:0000313" key="1">
    <source>
        <dbReference type="EMBL" id="ADO84068.1"/>
    </source>
</evidence>
<accession>E3HD12</accession>